<comment type="caution">
    <text evidence="2">The sequence shown here is derived from an EMBL/GenBank/DDBJ whole genome shotgun (WGS) entry which is preliminary data.</text>
</comment>
<reference evidence="2 3" key="1">
    <citation type="journal article" name="Sci. Rep.">
        <title>Genome-scale phylogenetic analyses confirm Olpidium as the closest living zoosporic fungus to the non-flagellated, terrestrial fungi.</title>
        <authorList>
            <person name="Chang Y."/>
            <person name="Rochon D."/>
            <person name="Sekimoto S."/>
            <person name="Wang Y."/>
            <person name="Chovatia M."/>
            <person name="Sandor L."/>
            <person name="Salamov A."/>
            <person name="Grigoriev I.V."/>
            <person name="Stajich J.E."/>
            <person name="Spatafora J.W."/>
        </authorList>
    </citation>
    <scope>NUCLEOTIDE SEQUENCE [LARGE SCALE GENOMIC DNA]</scope>
    <source>
        <strain evidence="2">S191</strain>
    </source>
</reference>
<evidence type="ECO:0000313" key="2">
    <source>
        <dbReference type="EMBL" id="KAG5457666.1"/>
    </source>
</evidence>
<name>A0A8H7ZQP1_9FUNG</name>
<dbReference type="AlphaFoldDB" id="A0A8H7ZQP1"/>
<evidence type="ECO:0000256" key="1">
    <source>
        <dbReference type="SAM" id="MobiDB-lite"/>
    </source>
</evidence>
<feature type="region of interest" description="Disordered" evidence="1">
    <location>
        <begin position="124"/>
        <end position="145"/>
    </location>
</feature>
<accession>A0A8H7ZQP1</accession>
<proteinExistence type="predicted"/>
<feature type="compositionally biased region" description="Low complexity" evidence="1">
    <location>
        <begin position="54"/>
        <end position="67"/>
    </location>
</feature>
<dbReference type="Proteomes" id="UP000673691">
    <property type="component" value="Unassembled WGS sequence"/>
</dbReference>
<protein>
    <submittedName>
        <fullName evidence="2">Uncharacterized protein</fullName>
    </submittedName>
</protein>
<keyword evidence="3" id="KW-1185">Reference proteome</keyword>
<organism evidence="2 3">
    <name type="scientific">Olpidium bornovanus</name>
    <dbReference type="NCBI Taxonomy" id="278681"/>
    <lineage>
        <taxon>Eukaryota</taxon>
        <taxon>Fungi</taxon>
        <taxon>Fungi incertae sedis</taxon>
        <taxon>Olpidiomycota</taxon>
        <taxon>Olpidiomycotina</taxon>
        <taxon>Olpidiomycetes</taxon>
        <taxon>Olpidiales</taxon>
        <taxon>Olpidiaceae</taxon>
        <taxon>Olpidium</taxon>
    </lineage>
</organism>
<feature type="compositionally biased region" description="Basic residues" evidence="1">
    <location>
        <begin position="1"/>
        <end position="15"/>
    </location>
</feature>
<feature type="region of interest" description="Disordered" evidence="1">
    <location>
        <begin position="1"/>
        <end position="88"/>
    </location>
</feature>
<dbReference type="EMBL" id="JAEFCI010009700">
    <property type="protein sequence ID" value="KAG5457666.1"/>
    <property type="molecule type" value="Genomic_DNA"/>
</dbReference>
<sequence length="145" mass="15232">MRRPKPPAKRPRAAKARAAASAAAEKNQTKKKNKTAGRGAAPGDNAREARAAGDDAGADLAALAAVAGGPGKRRRPGEAGLGSKDERARKAAALEASLKISRTSTASVGRFDRRLKEDAEFAKARGARRKFAPVTEPVKKKRKLL</sequence>
<evidence type="ECO:0000313" key="3">
    <source>
        <dbReference type="Proteomes" id="UP000673691"/>
    </source>
</evidence>
<gene>
    <name evidence="2" type="ORF">BJ554DRAFT_2261</name>
</gene>